<dbReference type="EMBL" id="JACRVF010000001">
    <property type="protein sequence ID" value="MBC5992227.1"/>
    <property type="molecule type" value="Genomic_DNA"/>
</dbReference>
<proteinExistence type="predicted"/>
<evidence type="ECO:0000313" key="3">
    <source>
        <dbReference type="Proteomes" id="UP000603640"/>
    </source>
</evidence>
<dbReference type="AlphaFoldDB" id="A0A923SI47"/>
<protein>
    <recommendedName>
        <fullName evidence="4">DUF4625 domain-containing protein</fullName>
    </recommendedName>
</protein>
<dbReference type="Proteomes" id="UP000603640">
    <property type="component" value="Unassembled WGS sequence"/>
</dbReference>
<accession>A0A923SI47</accession>
<keyword evidence="3" id="KW-1185">Reference proteome</keyword>
<evidence type="ECO:0000256" key="1">
    <source>
        <dbReference type="SAM" id="SignalP"/>
    </source>
</evidence>
<dbReference type="PROSITE" id="PS51257">
    <property type="entry name" value="PROKAR_LIPOPROTEIN"/>
    <property type="match status" value="1"/>
</dbReference>
<evidence type="ECO:0000313" key="2">
    <source>
        <dbReference type="EMBL" id="MBC5992227.1"/>
    </source>
</evidence>
<reference evidence="2" key="1">
    <citation type="submission" date="2020-08" db="EMBL/GenBank/DDBJ databases">
        <title>Pontibacter sp. SD6 16S ribosomal RNA gene Genome sequencing and assembly.</title>
        <authorList>
            <person name="Kang M."/>
        </authorList>
    </citation>
    <scope>NUCLEOTIDE SEQUENCE</scope>
    <source>
        <strain evidence="2">SD6</strain>
    </source>
</reference>
<sequence>MKKLAYLFLPILVFFLVSCEKDTVSPEPGILDITINQTSSVQVPQEIAVKLEKPTPCFSVSNTKKTVSGFTFNYDFTLTNTAEVCADVIAEETVQVTFDPSVAGEYTLNFLINGKQYESRKVTVTE</sequence>
<feature type="chain" id="PRO_5036886574" description="DUF4625 domain-containing protein" evidence="1">
    <location>
        <begin position="20"/>
        <end position="126"/>
    </location>
</feature>
<feature type="signal peptide" evidence="1">
    <location>
        <begin position="1"/>
        <end position="19"/>
    </location>
</feature>
<comment type="caution">
    <text evidence="2">The sequence shown here is derived from an EMBL/GenBank/DDBJ whole genome shotgun (WGS) entry which is preliminary data.</text>
</comment>
<gene>
    <name evidence="2" type="ORF">H8S84_05195</name>
</gene>
<name>A0A923SI47_9BACT</name>
<dbReference type="RefSeq" id="WP_187066181.1">
    <property type="nucleotide sequence ID" value="NZ_JACRVF010000001.1"/>
</dbReference>
<evidence type="ECO:0008006" key="4">
    <source>
        <dbReference type="Google" id="ProtNLM"/>
    </source>
</evidence>
<keyword evidence="1" id="KW-0732">Signal</keyword>
<organism evidence="2 3">
    <name type="scientific">Pontibacter cellulosilyticus</name>
    <dbReference type="NCBI Taxonomy" id="1720253"/>
    <lineage>
        <taxon>Bacteria</taxon>
        <taxon>Pseudomonadati</taxon>
        <taxon>Bacteroidota</taxon>
        <taxon>Cytophagia</taxon>
        <taxon>Cytophagales</taxon>
        <taxon>Hymenobacteraceae</taxon>
        <taxon>Pontibacter</taxon>
    </lineage>
</organism>